<proteinExistence type="predicted"/>
<evidence type="ECO:0000313" key="7">
    <source>
        <dbReference type="Proteomes" id="UP000553957"/>
    </source>
</evidence>
<dbReference type="Proteomes" id="UP000553957">
    <property type="component" value="Unassembled WGS sequence"/>
</dbReference>
<feature type="signal peptide" evidence="4">
    <location>
        <begin position="1"/>
        <end position="24"/>
    </location>
</feature>
<organism evidence="6 7">
    <name type="scientific">Kribbella sandramycini</name>
    <dbReference type="NCBI Taxonomy" id="60450"/>
    <lineage>
        <taxon>Bacteria</taxon>
        <taxon>Bacillati</taxon>
        <taxon>Actinomycetota</taxon>
        <taxon>Actinomycetes</taxon>
        <taxon>Propionibacteriales</taxon>
        <taxon>Kribbellaceae</taxon>
        <taxon>Kribbella</taxon>
    </lineage>
</organism>
<dbReference type="EMBL" id="JACHKF010000001">
    <property type="protein sequence ID" value="MBB6567415.1"/>
    <property type="molecule type" value="Genomic_DNA"/>
</dbReference>
<feature type="domain" description="NodB homology" evidence="5">
    <location>
        <begin position="82"/>
        <end position="253"/>
    </location>
</feature>
<feature type="chain" id="PRO_5032785218" evidence="4">
    <location>
        <begin position="25"/>
        <end position="257"/>
    </location>
</feature>
<keyword evidence="1" id="KW-0479">Metal-binding</keyword>
<dbReference type="Gene3D" id="3.20.20.370">
    <property type="entry name" value="Glycoside hydrolase/deacetylase"/>
    <property type="match status" value="1"/>
</dbReference>
<feature type="region of interest" description="Disordered" evidence="3">
    <location>
        <begin position="43"/>
        <end position="75"/>
    </location>
</feature>
<gene>
    <name evidence="6" type="ORF">HNR71_003052</name>
</gene>
<dbReference type="InterPro" id="IPR050248">
    <property type="entry name" value="Polysacc_deacetylase_ArnD"/>
</dbReference>
<evidence type="ECO:0000256" key="1">
    <source>
        <dbReference type="ARBA" id="ARBA00022723"/>
    </source>
</evidence>
<sequence>MTKPPGKLVPLVAALLCGAVLAQAAQPSDSDLSTSSPAVRTVAHGPLSKAPIAAPPTTSGTKRQGKPAAKPADDWNLTDNGKVLYLTFDDGPHPGWTPKVLKILRKHHAQATFFVLGAEAAKRPDLVEQTRAAGHHVGNHTWDHPMLTRLPAAKMRQEITSGVPSKCFRPPFRDTNPAVEAAAKAVQQRQVLWDVDTFDWKKPGAAQIEHRILAGAYPGAIVLMHDGGGNRLQTVTALDRAMTKLAAKGYKFRALPC</sequence>
<dbReference type="InterPro" id="IPR002509">
    <property type="entry name" value="NODB_dom"/>
</dbReference>
<evidence type="ECO:0000256" key="4">
    <source>
        <dbReference type="SAM" id="SignalP"/>
    </source>
</evidence>
<dbReference type="GO" id="GO:0005975">
    <property type="term" value="P:carbohydrate metabolic process"/>
    <property type="evidence" value="ECO:0007669"/>
    <property type="project" value="InterPro"/>
</dbReference>
<dbReference type="InterPro" id="IPR011330">
    <property type="entry name" value="Glyco_hydro/deAcase_b/a-brl"/>
</dbReference>
<accession>A0A841SDA9</accession>
<comment type="caution">
    <text evidence="6">The sequence shown here is derived from an EMBL/GenBank/DDBJ whole genome shotgun (WGS) entry which is preliminary data.</text>
</comment>
<name>A0A841SDA9_9ACTN</name>
<dbReference type="Pfam" id="PF01522">
    <property type="entry name" value="Polysacc_deac_1"/>
    <property type="match status" value="1"/>
</dbReference>
<keyword evidence="4" id="KW-0732">Signal</keyword>
<evidence type="ECO:0000256" key="3">
    <source>
        <dbReference type="SAM" id="MobiDB-lite"/>
    </source>
</evidence>
<dbReference type="GO" id="GO:0016020">
    <property type="term" value="C:membrane"/>
    <property type="evidence" value="ECO:0007669"/>
    <property type="project" value="TreeGrafter"/>
</dbReference>
<dbReference type="PANTHER" id="PTHR10587:SF133">
    <property type="entry name" value="CHITIN DEACETYLASE 1-RELATED"/>
    <property type="match status" value="1"/>
</dbReference>
<dbReference type="SUPFAM" id="SSF88713">
    <property type="entry name" value="Glycoside hydrolase/deacetylase"/>
    <property type="match status" value="1"/>
</dbReference>
<protein>
    <submittedName>
        <fullName evidence="6">Peptidoglycan/xylan/chitin deacetylase (PgdA/CDA1 family)</fullName>
    </submittedName>
</protein>
<dbReference type="GO" id="GO:0016810">
    <property type="term" value="F:hydrolase activity, acting on carbon-nitrogen (but not peptide) bonds"/>
    <property type="evidence" value="ECO:0007669"/>
    <property type="project" value="InterPro"/>
</dbReference>
<dbReference type="AlphaFoldDB" id="A0A841SDA9"/>
<reference evidence="6 7" key="1">
    <citation type="submission" date="2020-08" db="EMBL/GenBank/DDBJ databases">
        <title>Sequencing the genomes of 1000 actinobacteria strains.</title>
        <authorList>
            <person name="Klenk H.-P."/>
        </authorList>
    </citation>
    <scope>NUCLEOTIDE SEQUENCE [LARGE SCALE GENOMIC DNA]</scope>
    <source>
        <strain evidence="6 7">DSM 15626</strain>
    </source>
</reference>
<evidence type="ECO:0000313" key="6">
    <source>
        <dbReference type="EMBL" id="MBB6567415.1"/>
    </source>
</evidence>
<dbReference type="CDD" id="cd10917">
    <property type="entry name" value="CE4_NodB_like_6s_7s"/>
    <property type="match status" value="1"/>
</dbReference>
<evidence type="ECO:0000256" key="2">
    <source>
        <dbReference type="ARBA" id="ARBA00022801"/>
    </source>
</evidence>
<keyword evidence="2" id="KW-0378">Hydrolase</keyword>
<dbReference type="GO" id="GO:0046872">
    <property type="term" value="F:metal ion binding"/>
    <property type="evidence" value="ECO:0007669"/>
    <property type="project" value="UniProtKB-KW"/>
</dbReference>
<dbReference type="RefSeq" id="WP_202885521.1">
    <property type="nucleotide sequence ID" value="NZ_BAAAGT010000003.1"/>
</dbReference>
<dbReference type="PANTHER" id="PTHR10587">
    <property type="entry name" value="GLYCOSYL TRANSFERASE-RELATED"/>
    <property type="match status" value="1"/>
</dbReference>
<evidence type="ECO:0000259" key="5">
    <source>
        <dbReference type="PROSITE" id="PS51677"/>
    </source>
</evidence>
<dbReference type="PROSITE" id="PS51677">
    <property type="entry name" value="NODB"/>
    <property type="match status" value="1"/>
</dbReference>